<dbReference type="PANTHER" id="PTHR13112:SF0">
    <property type="entry name" value="FI21285P1"/>
    <property type="match status" value="1"/>
</dbReference>
<dbReference type="Gene3D" id="3.30.70.330">
    <property type="match status" value="1"/>
</dbReference>
<dbReference type="InterPro" id="IPR012677">
    <property type="entry name" value="Nucleotide-bd_a/b_plait_sf"/>
</dbReference>
<evidence type="ECO:0000256" key="4">
    <source>
        <dbReference type="ARBA" id="ARBA00023242"/>
    </source>
</evidence>
<dbReference type="CDD" id="cd12455">
    <property type="entry name" value="RRM_like_Smg4_UPF3"/>
    <property type="match status" value="1"/>
</dbReference>
<keyword evidence="3" id="KW-0866">Nonsense-mediated mRNA decay</keyword>
<feature type="domain" description="UPF3" evidence="6">
    <location>
        <begin position="8"/>
        <end position="167"/>
    </location>
</feature>
<feature type="compositionally biased region" description="Low complexity" evidence="5">
    <location>
        <begin position="331"/>
        <end position="351"/>
    </location>
</feature>
<dbReference type="SUPFAM" id="SSF54928">
    <property type="entry name" value="RNA-binding domain, RBD"/>
    <property type="match status" value="1"/>
</dbReference>
<evidence type="ECO:0000256" key="3">
    <source>
        <dbReference type="ARBA" id="ARBA00023161"/>
    </source>
</evidence>
<feature type="compositionally biased region" description="Pro residues" evidence="5">
    <location>
        <begin position="315"/>
        <end position="327"/>
    </location>
</feature>
<dbReference type="InterPro" id="IPR039722">
    <property type="entry name" value="Upf3"/>
</dbReference>
<dbReference type="InterPro" id="IPR035979">
    <property type="entry name" value="RBD_domain_sf"/>
</dbReference>
<comment type="subcellular location">
    <subcellularLocation>
        <location evidence="1">Nucleus</location>
    </subcellularLocation>
</comment>
<name>A0ABQ8UF00_9EUKA</name>
<evidence type="ECO:0000259" key="6">
    <source>
        <dbReference type="Pfam" id="PF03467"/>
    </source>
</evidence>
<dbReference type="EMBL" id="JAPMOS010000039">
    <property type="protein sequence ID" value="KAJ4457811.1"/>
    <property type="molecule type" value="Genomic_DNA"/>
</dbReference>
<gene>
    <name evidence="7" type="ORF">PAPYR_6628</name>
</gene>
<dbReference type="PANTHER" id="PTHR13112">
    <property type="entry name" value="UPF3 REGULATOR OF NONSENSE TRANSCRIPTS-LIKE PROTEIN"/>
    <property type="match status" value="1"/>
</dbReference>
<comment type="similarity">
    <text evidence="2">Belongs to the RENT3 family.</text>
</comment>
<proteinExistence type="inferred from homology"/>
<evidence type="ECO:0000313" key="8">
    <source>
        <dbReference type="Proteomes" id="UP001141327"/>
    </source>
</evidence>
<accession>A0ABQ8UF00</accession>
<organism evidence="7 8">
    <name type="scientific">Paratrimastix pyriformis</name>
    <dbReference type="NCBI Taxonomy" id="342808"/>
    <lineage>
        <taxon>Eukaryota</taxon>
        <taxon>Metamonada</taxon>
        <taxon>Preaxostyla</taxon>
        <taxon>Paratrimastigidae</taxon>
        <taxon>Paratrimastix</taxon>
    </lineage>
</organism>
<evidence type="ECO:0000256" key="5">
    <source>
        <dbReference type="SAM" id="MobiDB-lite"/>
    </source>
</evidence>
<dbReference type="Pfam" id="PF03467">
    <property type="entry name" value="Smg4_UPF3"/>
    <property type="match status" value="1"/>
</dbReference>
<reference evidence="7" key="1">
    <citation type="journal article" date="2022" name="bioRxiv">
        <title>Genomics of Preaxostyla Flagellates Illuminates Evolutionary Transitions and the Path Towards Mitochondrial Loss.</title>
        <authorList>
            <person name="Novak L.V.F."/>
            <person name="Treitli S.C."/>
            <person name="Pyrih J."/>
            <person name="Halakuc P."/>
            <person name="Pipaliya S.V."/>
            <person name="Vacek V."/>
            <person name="Brzon O."/>
            <person name="Soukal P."/>
            <person name="Eme L."/>
            <person name="Dacks J.B."/>
            <person name="Karnkowska A."/>
            <person name="Elias M."/>
            <person name="Hampl V."/>
        </authorList>
    </citation>
    <scope>NUCLEOTIDE SEQUENCE</scope>
    <source>
        <strain evidence="7">RCP-MX</strain>
    </source>
</reference>
<protein>
    <submittedName>
        <fullName evidence="7">Regulator of nonsense-mediated decay</fullName>
    </submittedName>
</protein>
<keyword evidence="8" id="KW-1185">Reference proteome</keyword>
<dbReference type="InterPro" id="IPR005120">
    <property type="entry name" value="UPF3_dom"/>
</dbReference>
<feature type="compositionally biased region" description="Pro residues" evidence="5">
    <location>
        <begin position="256"/>
        <end position="268"/>
    </location>
</feature>
<evidence type="ECO:0000256" key="1">
    <source>
        <dbReference type="ARBA" id="ARBA00004123"/>
    </source>
</evidence>
<evidence type="ECO:0000313" key="7">
    <source>
        <dbReference type="EMBL" id="KAJ4457811.1"/>
    </source>
</evidence>
<feature type="compositionally biased region" description="Pro residues" evidence="5">
    <location>
        <begin position="276"/>
        <end position="288"/>
    </location>
</feature>
<keyword evidence="4" id="KW-0539">Nucleus</keyword>
<feature type="region of interest" description="Disordered" evidence="5">
    <location>
        <begin position="212"/>
        <end position="387"/>
    </location>
</feature>
<sequence length="413" mass="44007">MEATEQQARTKVLVRNLPPTMSEAQFLHLLDQSYANKYDFFFFVQGKSTAKKFEFSTAFINFKNPSDVISFNDDFDGYPFPEAQTRALVEYAPNQKVPKPSEEERQSIAGTIFQDPDYLAFVAKYEATPEQLPSAEVQLDRAAAASESQPKPSLTIPILEFIRQKRQSRAQFKVAMNPRDRRYESKAAARAVAGSKAAPAMARLTRAEIRRRRREQRGAAGLAAAAPSPAPVTSIAPHPPRPTIPNAGKGHGPYPAKHPAPTPSPPPAAAATATSPAPPPATTPPPTGGPHKRGSFGVAYGPFAPKGPGGHNSAPTPPPTANTPPPEAKGKTQAAAPAAAPTATTAAPAAPGQGGRTWTAGYSNGGGRRGGRHDVRQAPTQMEPPPSTPCVRACVRLLCLYLLPPPRGLGWYR</sequence>
<dbReference type="Proteomes" id="UP001141327">
    <property type="component" value="Unassembled WGS sequence"/>
</dbReference>
<evidence type="ECO:0000256" key="2">
    <source>
        <dbReference type="ARBA" id="ARBA00005991"/>
    </source>
</evidence>
<feature type="compositionally biased region" description="Low complexity" evidence="5">
    <location>
        <begin position="218"/>
        <end position="236"/>
    </location>
</feature>
<comment type="caution">
    <text evidence="7">The sequence shown here is derived from an EMBL/GenBank/DDBJ whole genome shotgun (WGS) entry which is preliminary data.</text>
</comment>